<dbReference type="AlphaFoldDB" id="A0A4V2PRK1"/>
<comment type="caution">
    <text evidence="2">The sequence shown here is derived from an EMBL/GenBank/DDBJ whole genome shotgun (WGS) entry which is preliminary data.</text>
</comment>
<name>A0A4V2PRK1_9GAMM</name>
<accession>A0A4V2PRK1</accession>
<organism evidence="2 3">
    <name type="scientific">Celerinatantimonas diazotrophica</name>
    <dbReference type="NCBI Taxonomy" id="412034"/>
    <lineage>
        <taxon>Bacteria</taxon>
        <taxon>Pseudomonadati</taxon>
        <taxon>Pseudomonadota</taxon>
        <taxon>Gammaproteobacteria</taxon>
        <taxon>Celerinatantimonadaceae</taxon>
        <taxon>Celerinatantimonas</taxon>
    </lineage>
</organism>
<dbReference type="Pfam" id="PF18796">
    <property type="entry name" value="LPD1"/>
    <property type="match status" value="1"/>
</dbReference>
<dbReference type="NCBIfam" id="NF041907">
    <property type="entry name" value="CLCA_X"/>
    <property type="match status" value="1"/>
</dbReference>
<dbReference type="Proteomes" id="UP000295565">
    <property type="component" value="Unassembled WGS sequence"/>
</dbReference>
<reference evidence="2 3" key="1">
    <citation type="submission" date="2019-03" db="EMBL/GenBank/DDBJ databases">
        <title>Genomic Encyclopedia of Type Strains, Phase IV (KMG-IV): sequencing the most valuable type-strain genomes for metagenomic binning, comparative biology and taxonomic classification.</title>
        <authorList>
            <person name="Goeker M."/>
        </authorList>
    </citation>
    <scope>NUCLEOTIDE SEQUENCE [LARGE SCALE GENOMIC DNA]</scope>
    <source>
        <strain evidence="2 3">DSM 18577</strain>
    </source>
</reference>
<feature type="domain" description="Large polyvalent protein-associated" evidence="1">
    <location>
        <begin position="197"/>
        <end position="269"/>
    </location>
</feature>
<evidence type="ECO:0000313" key="2">
    <source>
        <dbReference type="EMBL" id="TCK59111.1"/>
    </source>
</evidence>
<protein>
    <recommendedName>
        <fullName evidence="1">Large polyvalent protein-associated domain-containing protein</fullName>
    </recommendedName>
</protein>
<dbReference type="InterPro" id="IPR041047">
    <property type="entry name" value="LPD1"/>
</dbReference>
<keyword evidence="3" id="KW-1185">Reference proteome</keyword>
<evidence type="ECO:0000313" key="3">
    <source>
        <dbReference type="Proteomes" id="UP000295565"/>
    </source>
</evidence>
<proteinExistence type="predicted"/>
<sequence>MAGAIVKVKPVVPDNSLHPWQERYYRNGPDYRFNSDVSFTDIQVQFGFATIRLGRWVDPIEQQLAANLIFDALADLSFMLNVPPLVIGLRGSLHLAFGTDGNRDAKAHYQPGKRTLALAKNAGGGALAHEFWHAFDHYIRSHLYPQSRCLLASDAWLNEQDYAHHPLNDALIAIFDTALLSSDKRGPSEYLARAIALDKKSNHYYFSQPTEALARAFEAFIQDGSIGNNFLVSGTQKSKLAQVGGYPPPHLRAQLNDKFTCYFHLLGHALQQ</sequence>
<evidence type="ECO:0000259" key="1">
    <source>
        <dbReference type="Pfam" id="PF18796"/>
    </source>
</evidence>
<dbReference type="EMBL" id="SMGD01000011">
    <property type="protein sequence ID" value="TCK59111.1"/>
    <property type="molecule type" value="Genomic_DNA"/>
</dbReference>
<gene>
    <name evidence="2" type="ORF">EV690_1279</name>
</gene>